<dbReference type="Gene3D" id="1.25.40.20">
    <property type="entry name" value="Ankyrin repeat-containing domain"/>
    <property type="match status" value="2"/>
</dbReference>
<dbReference type="AlphaFoldDB" id="A0A835Y7D2"/>
<dbReference type="InterPro" id="IPR036770">
    <property type="entry name" value="Ankyrin_rpt-contain_sf"/>
</dbReference>
<dbReference type="Proteomes" id="UP000612055">
    <property type="component" value="Unassembled WGS sequence"/>
</dbReference>
<organism evidence="2 3">
    <name type="scientific">Edaphochlamys debaryana</name>
    <dbReference type="NCBI Taxonomy" id="47281"/>
    <lineage>
        <taxon>Eukaryota</taxon>
        <taxon>Viridiplantae</taxon>
        <taxon>Chlorophyta</taxon>
        <taxon>core chlorophytes</taxon>
        <taxon>Chlorophyceae</taxon>
        <taxon>CS clade</taxon>
        <taxon>Chlamydomonadales</taxon>
        <taxon>Chlamydomonadales incertae sedis</taxon>
        <taxon>Edaphochlamys</taxon>
    </lineage>
</organism>
<dbReference type="OrthoDB" id="536067at2759"/>
<keyword evidence="3" id="KW-1185">Reference proteome</keyword>
<proteinExistence type="predicted"/>
<feature type="compositionally biased region" description="Gly residues" evidence="1">
    <location>
        <begin position="292"/>
        <end position="313"/>
    </location>
</feature>
<name>A0A835Y7D2_9CHLO</name>
<feature type="compositionally biased region" description="Pro residues" evidence="1">
    <location>
        <begin position="592"/>
        <end position="606"/>
    </location>
</feature>
<dbReference type="SUPFAM" id="SSF48403">
    <property type="entry name" value="Ankyrin repeat"/>
    <property type="match status" value="1"/>
</dbReference>
<sequence>MADRVWPELPPELADRIARVLLRDSANDVACSLRLVNRAAAAQFRAAQYATVRLALPVPPHAFAWRFGAPDSFREFTLRQKRKILCFTAASGVLPNLEVAVQQAGCLLAPTILNAAAAADQRAAVDWLRSRGCPLTEAAMRAAAAAGRTATCRWLAYAGCLTGDRCLSAAAANGHLETVRALVEHLGTPVSPDTLRAAAENGHVHVMGYLWKARVRQYGGARHVPTDNVLLLIAIARGCPLAVLRRLCAAASRRDTHGGGEHGQGHAHGHGHENGHGHGGQGVEHGHAAQGPQGGGAGGGGGGFGGVGEGGTGSHAAPEEEGGGGGGGGGRGGEGGDDWGLDRLSPSAEGGAAEVGGEEGGGGVARLRLASLVGSWGQVRLMAAAVASPTPDWEAKVEWLATTCGLSVAVDSWALDEGLDAPNWAQRLAALRERWGLQPDVRLALAAARAGSAELLASILDSAPALAASLVGSDAGGSVAAQAVRRGHLGVLQLLAERGCWSPAHDLARSLLSAASGGHTQVVRWLLESSGVPRLAPAQHPGPAAAAAAAPDVAAATASASLPPPPSSAPNPEGSGEMDGQQQAAGGHTALTPPPPSAALAPPLPTSSPMTSLAAPPPPPAAPPPAPHEVLTADLAQAAAHSGRLDLLILLRQEYGCRWDERALAGAAEWGSPDMVEWLVAHGAPAGTSGEAYVGAARSGDTAMLVTLKRLGVPWAPSGATFTRAVAQSVRLPLLHALKALGCPVHWASAAAAARAGWRRDPELLTWLAAQRAAEGRSRLPGAIRQGVLAAISWLRGR</sequence>
<evidence type="ECO:0008006" key="4">
    <source>
        <dbReference type="Google" id="ProtNLM"/>
    </source>
</evidence>
<dbReference type="GO" id="GO:0030149">
    <property type="term" value="P:sphingolipid catabolic process"/>
    <property type="evidence" value="ECO:0007669"/>
    <property type="project" value="TreeGrafter"/>
</dbReference>
<comment type="caution">
    <text evidence="2">The sequence shown here is derived from an EMBL/GenBank/DDBJ whole genome shotgun (WGS) entry which is preliminary data.</text>
</comment>
<protein>
    <recommendedName>
        <fullName evidence="4">Ankyrin repeat domain-containing protein</fullName>
    </recommendedName>
</protein>
<feature type="region of interest" description="Disordered" evidence="1">
    <location>
        <begin position="254"/>
        <end position="361"/>
    </location>
</feature>
<dbReference type="PANTHER" id="PTHR12393">
    <property type="entry name" value="SPHINGOMYELIN PHOSPHODIESTERASE RELATED"/>
    <property type="match status" value="1"/>
</dbReference>
<dbReference type="GO" id="GO:0046513">
    <property type="term" value="P:ceramide biosynthetic process"/>
    <property type="evidence" value="ECO:0007669"/>
    <property type="project" value="TreeGrafter"/>
</dbReference>
<evidence type="ECO:0000313" key="3">
    <source>
        <dbReference type="Proteomes" id="UP000612055"/>
    </source>
</evidence>
<accession>A0A835Y7D2</accession>
<evidence type="ECO:0000256" key="1">
    <source>
        <dbReference type="SAM" id="MobiDB-lite"/>
    </source>
</evidence>
<feature type="compositionally biased region" description="Low complexity" evidence="1">
    <location>
        <begin position="536"/>
        <end position="561"/>
    </location>
</feature>
<feature type="region of interest" description="Disordered" evidence="1">
    <location>
        <begin position="536"/>
        <end position="628"/>
    </location>
</feature>
<dbReference type="GO" id="GO:0071944">
    <property type="term" value="C:cell periphery"/>
    <property type="evidence" value="ECO:0007669"/>
    <property type="project" value="TreeGrafter"/>
</dbReference>
<dbReference type="GO" id="GO:0004620">
    <property type="term" value="F:phospholipase activity"/>
    <property type="evidence" value="ECO:0007669"/>
    <property type="project" value="TreeGrafter"/>
</dbReference>
<reference evidence="2" key="1">
    <citation type="journal article" date="2020" name="bioRxiv">
        <title>Comparative genomics of Chlamydomonas.</title>
        <authorList>
            <person name="Craig R.J."/>
            <person name="Hasan A.R."/>
            <person name="Ness R.W."/>
            <person name="Keightley P.D."/>
        </authorList>
    </citation>
    <scope>NUCLEOTIDE SEQUENCE</scope>
    <source>
        <strain evidence="2">CCAP 11/70</strain>
    </source>
</reference>
<dbReference type="EMBL" id="JAEHOE010000024">
    <property type="protein sequence ID" value="KAG2495531.1"/>
    <property type="molecule type" value="Genomic_DNA"/>
</dbReference>
<feature type="compositionally biased region" description="Pro residues" evidence="1">
    <location>
        <begin position="615"/>
        <end position="627"/>
    </location>
</feature>
<feature type="compositionally biased region" description="Basic and acidic residues" evidence="1">
    <location>
        <begin position="254"/>
        <end position="276"/>
    </location>
</feature>
<evidence type="ECO:0000313" key="2">
    <source>
        <dbReference type="EMBL" id="KAG2495531.1"/>
    </source>
</evidence>
<dbReference type="GO" id="GO:0005783">
    <property type="term" value="C:endoplasmic reticulum"/>
    <property type="evidence" value="ECO:0007669"/>
    <property type="project" value="TreeGrafter"/>
</dbReference>
<dbReference type="SUPFAM" id="SSF140860">
    <property type="entry name" value="Pseudo ankyrin repeat-like"/>
    <property type="match status" value="1"/>
</dbReference>
<dbReference type="PANTHER" id="PTHR12393:SF6">
    <property type="entry name" value="SPHINGOMYELIN PHOSPHODIESTERASE 2"/>
    <property type="match status" value="1"/>
</dbReference>
<gene>
    <name evidence="2" type="ORF">HYH03_006474</name>
</gene>
<dbReference type="GO" id="GO:0016020">
    <property type="term" value="C:membrane"/>
    <property type="evidence" value="ECO:0007669"/>
    <property type="project" value="TreeGrafter"/>
</dbReference>
<feature type="compositionally biased region" description="Gly residues" evidence="1">
    <location>
        <begin position="323"/>
        <end position="333"/>
    </location>
</feature>